<keyword evidence="8" id="KW-0460">Magnesium</keyword>
<proteinExistence type="inferred from homology"/>
<dbReference type="AlphaFoldDB" id="A0A0G1RLA9"/>
<dbReference type="InterPro" id="IPR002934">
    <property type="entry name" value="Polymerase_NTP_transf_dom"/>
</dbReference>
<dbReference type="GO" id="GO:0005524">
    <property type="term" value="F:ATP binding"/>
    <property type="evidence" value="ECO:0007669"/>
    <property type="project" value="UniProtKB-KW"/>
</dbReference>
<evidence type="ECO:0000259" key="10">
    <source>
        <dbReference type="Pfam" id="PF01909"/>
    </source>
</evidence>
<dbReference type="PANTHER" id="PTHR33571">
    <property type="entry name" value="SSL8005 PROTEIN"/>
    <property type="match status" value="1"/>
</dbReference>
<evidence type="ECO:0000313" key="11">
    <source>
        <dbReference type="EMBL" id="KKU57926.1"/>
    </source>
</evidence>
<dbReference type="Pfam" id="PF01909">
    <property type="entry name" value="NTP_transf_2"/>
    <property type="match status" value="1"/>
</dbReference>
<dbReference type="GO" id="GO:0016779">
    <property type="term" value="F:nucleotidyltransferase activity"/>
    <property type="evidence" value="ECO:0007669"/>
    <property type="project" value="UniProtKB-KW"/>
</dbReference>
<sequence>MKSNQVISTIKPILLKYGVTKSDLFGSFARGDYNDQSDVDVLINAPDGMSLFDLIHLKNDLEKDLKREVDVVTYDSVNKYVKKYVFQDTLPVL</sequence>
<evidence type="ECO:0000256" key="2">
    <source>
        <dbReference type="ARBA" id="ARBA00022649"/>
    </source>
</evidence>
<evidence type="ECO:0000313" key="12">
    <source>
        <dbReference type="Proteomes" id="UP000034307"/>
    </source>
</evidence>
<feature type="domain" description="Polymerase nucleotidyl transferase" evidence="10">
    <location>
        <begin position="8"/>
        <end position="89"/>
    </location>
</feature>
<dbReference type="InterPro" id="IPR052038">
    <property type="entry name" value="Type-VII_TA_antitoxin"/>
</dbReference>
<organism evidence="11 12">
    <name type="scientific">Candidatus Amesbacteria bacterium GW2011_GWA2_47_11b</name>
    <dbReference type="NCBI Taxonomy" id="1618358"/>
    <lineage>
        <taxon>Bacteria</taxon>
        <taxon>Candidatus Amesiibacteriota</taxon>
    </lineage>
</organism>
<evidence type="ECO:0000256" key="5">
    <source>
        <dbReference type="ARBA" id="ARBA00022723"/>
    </source>
</evidence>
<dbReference type="EMBL" id="LCNO01000008">
    <property type="protein sequence ID" value="KKU57926.1"/>
    <property type="molecule type" value="Genomic_DNA"/>
</dbReference>
<comment type="caution">
    <text evidence="11">The sequence shown here is derived from an EMBL/GenBank/DDBJ whole genome shotgun (WGS) entry which is preliminary data.</text>
</comment>
<protein>
    <submittedName>
        <fullName evidence="11">Polymerase beta domain protein region protein</fullName>
    </submittedName>
</protein>
<comment type="similarity">
    <text evidence="9">Belongs to the MntA antitoxin family.</text>
</comment>
<evidence type="ECO:0000256" key="9">
    <source>
        <dbReference type="ARBA" id="ARBA00038276"/>
    </source>
</evidence>
<gene>
    <name evidence="11" type="ORF">UX80_C0008G0039</name>
</gene>
<dbReference type="GO" id="GO:0046872">
    <property type="term" value="F:metal ion binding"/>
    <property type="evidence" value="ECO:0007669"/>
    <property type="project" value="UniProtKB-KW"/>
</dbReference>
<keyword evidence="2" id="KW-1277">Toxin-antitoxin system</keyword>
<keyword evidence="5" id="KW-0479">Metal-binding</keyword>
<comment type="cofactor">
    <cofactor evidence="1">
        <name>Mg(2+)</name>
        <dbReference type="ChEBI" id="CHEBI:18420"/>
    </cofactor>
</comment>
<evidence type="ECO:0000256" key="6">
    <source>
        <dbReference type="ARBA" id="ARBA00022741"/>
    </source>
</evidence>
<dbReference type="PANTHER" id="PTHR33571:SF14">
    <property type="entry name" value="PROTEIN ADENYLYLTRANSFERASE MJ0435-RELATED"/>
    <property type="match status" value="1"/>
</dbReference>
<keyword evidence="7" id="KW-0067">ATP-binding</keyword>
<evidence type="ECO:0000256" key="1">
    <source>
        <dbReference type="ARBA" id="ARBA00001946"/>
    </source>
</evidence>
<dbReference type="STRING" id="1618358.UX80_C0008G0039"/>
<evidence type="ECO:0000256" key="4">
    <source>
        <dbReference type="ARBA" id="ARBA00022695"/>
    </source>
</evidence>
<reference evidence="11 12" key="1">
    <citation type="journal article" date="2015" name="Nature">
        <title>rRNA introns, odd ribosomes, and small enigmatic genomes across a large radiation of phyla.</title>
        <authorList>
            <person name="Brown C.T."/>
            <person name="Hug L.A."/>
            <person name="Thomas B.C."/>
            <person name="Sharon I."/>
            <person name="Castelle C.J."/>
            <person name="Singh A."/>
            <person name="Wilkins M.J."/>
            <person name="Williams K.H."/>
            <person name="Banfield J.F."/>
        </authorList>
    </citation>
    <scope>NUCLEOTIDE SEQUENCE [LARGE SCALE GENOMIC DNA]</scope>
</reference>
<dbReference type="InterPro" id="IPR043519">
    <property type="entry name" value="NT_sf"/>
</dbReference>
<dbReference type="CDD" id="cd05403">
    <property type="entry name" value="NT_KNTase_like"/>
    <property type="match status" value="1"/>
</dbReference>
<dbReference type="SUPFAM" id="SSF81301">
    <property type="entry name" value="Nucleotidyltransferase"/>
    <property type="match status" value="1"/>
</dbReference>
<evidence type="ECO:0000256" key="3">
    <source>
        <dbReference type="ARBA" id="ARBA00022679"/>
    </source>
</evidence>
<keyword evidence="6" id="KW-0547">Nucleotide-binding</keyword>
<name>A0A0G1RLA9_9BACT</name>
<evidence type="ECO:0000256" key="8">
    <source>
        <dbReference type="ARBA" id="ARBA00022842"/>
    </source>
</evidence>
<evidence type="ECO:0000256" key="7">
    <source>
        <dbReference type="ARBA" id="ARBA00022840"/>
    </source>
</evidence>
<dbReference type="Gene3D" id="3.30.460.10">
    <property type="entry name" value="Beta Polymerase, domain 2"/>
    <property type="match status" value="1"/>
</dbReference>
<keyword evidence="4" id="KW-0548">Nucleotidyltransferase</keyword>
<dbReference type="Proteomes" id="UP000034307">
    <property type="component" value="Unassembled WGS sequence"/>
</dbReference>
<accession>A0A0G1RLA9</accession>
<keyword evidence="3" id="KW-0808">Transferase</keyword>